<name>A0A244EQN4_PSESX</name>
<gene>
    <name evidence="1" type="ORF">BW686_12890</name>
</gene>
<accession>A0A244EQN4</accession>
<protein>
    <submittedName>
        <fullName evidence="1">Uncharacterized protein</fullName>
    </submittedName>
</protein>
<dbReference type="Proteomes" id="UP000195128">
    <property type="component" value="Unassembled WGS sequence"/>
</dbReference>
<evidence type="ECO:0000313" key="2">
    <source>
        <dbReference type="Proteomes" id="UP000195128"/>
    </source>
</evidence>
<dbReference type="OrthoDB" id="723689at2"/>
<reference evidence="1 2" key="1">
    <citation type="submission" date="2017-01" db="EMBL/GenBank/DDBJ databases">
        <authorList>
            <person name="Mah S.A."/>
            <person name="Swanson W.J."/>
            <person name="Moy G.W."/>
            <person name="Vacquier V.D."/>
        </authorList>
    </citation>
    <scope>NUCLEOTIDE SEQUENCE [LARGE SCALE GENOMIC DNA]</scope>
    <source>
        <strain evidence="1">PDD-32b-74</strain>
    </source>
</reference>
<evidence type="ECO:0000313" key="1">
    <source>
        <dbReference type="EMBL" id="OUM06827.1"/>
    </source>
</evidence>
<dbReference type="AlphaFoldDB" id="A0A244EQN4"/>
<sequence>MNTYNENLQATVNTTLAALSTEQTRLKSEQIAKDYSLYYAQEAQITRQDAAREMIELQKLSRAINDQSLLDENIIDNLYLSATLANTDVAASNTNMATAASNVNIAANAISALAAGIGSALNNAIASAYESEIYRQVLQANDFINETANDAREISLLAMEASSNTSEIVTQALLQQTTEVKGKIDGLLKTTQAVFDTASAQASASNAAAVQAVQLERQAEGAVRDIDSQVKASDEAYRRTNNQLNMGLDVRVYGSQEIGVAFQGLPALVPTFNARPASEIVIPSADPVYYLALVSQDQSATFTVDQAQQLFASRADDQFREVKANGGRHSSVDLKKDVFGEKVLPGTAYVAYLYIELSMKYRRYIGDFSDVLSSPSLPFTPATTLPLAQPSEGEALTPATDGVLFLLNFNLAGLKPEPVGLASYCILVEHGHLHKLNLLASAEYRKAPIYFNLDIAQQIAPANCERAHLVTTAKPGKKKAAEAAAGDDESSPAIVSVSEGALRHYTVPITATTTDNFGNPLKLKTAYKPYILTQVDSAQNDHSDAYISVLSDTLDLVTFPHLGNPSAD</sequence>
<dbReference type="EMBL" id="MTSA01000009">
    <property type="protein sequence ID" value="OUM06827.1"/>
    <property type="molecule type" value="Genomic_DNA"/>
</dbReference>
<dbReference type="RefSeq" id="WP_084917210.1">
    <property type="nucleotide sequence ID" value="NZ_MTSA01000009.1"/>
</dbReference>
<proteinExistence type="predicted"/>
<organism evidence="1 2">
    <name type="scientific">Pseudomonas syringae</name>
    <dbReference type="NCBI Taxonomy" id="317"/>
    <lineage>
        <taxon>Bacteria</taxon>
        <taxon>Pseudomonadati</taxon>
        <taxon>Pseudomonadota</taxon>
        <taxon>Gammaproteobacteria</taxon>
        <taxon>Pseudomonadales</taxon>
        <taxon>Pseudomonadaceae</taxon>
        <taxon>Pseudomonas</taxon>
    </lineage>
</organism>
<comment type="caution">
    <text evidence="1">The sequence shown here is derived from an EMBL/GenBank/DDBJ whole genome shotgun (WGS) entry which is preliminary data.</text>
</comment>